<dbReference type="Proteomes" id="UP000722485">
    <property type="component" value="Unassembled WGS sequence"/>
</dbReference>
<evidence type="ECO:0000313" key="1">
    <source>
        <dbReference type="EMBL" id="KAF7557889.1"/>
    </source>
</evidence>
<proteinExistence type="predicted"/>
<gene>
    <name evidence="1" type="ORF">G7Z17_g259</name>
</gene>
<name>A0A9P5HQ11_9HYPO</name>
<protein>
    <submittedName>
        <fullName evidence="1">Uncharacterized protein</fullName>
    </submittedName>
</protein>
<dbReference type="AlphaFoldDB" id="A0A9P5HQ11"/>
<keyword evidence="2" id="KW-1185">Reference proteome</keyword>
<accession>A0A9P5HQ11</accession>
<comment type="caution">
    <text evidence="1">The sequence shown here is derived from an EMBL/GenBank/DDBJ whole genome shotgun (WGS) entry which is preliminary data.</text>
</comment>
<reference evidence="1" key="1">
    <citation type="submission" date="2020-03" db="EMBL/GenBank/DDBJ databases">
        <title>Draft Genome Sequence of Cylindrodendrum hubeiense.</title>
        <authorList>
            <person name="Buettner E."/>
            <person name="Kellner H."/>
        </authorList>
    </citation>
    <scope>NUCLEOTIDE SEQUENCE</scope>
    <source>
        <strain evidence="1">IHI 201604</strain>
    </source>
</reference>
<dbReference type="EMBL" id="JAANBB010000002">
    <property type="protein sequence ID" value="KAF7557889.1"/>
    <property type="molecule type" value="Genomic_DNA"/>
</dbReference>
<sequence>MERVFRLMPSSLLGQYLHAPDAKLSSESPIQFNVADAMGQDVFDLKPKRTFVHFDGAHDSQAPATPSDDREEDKKTITADWASQAEMAASVMDAWTKVESFKLWDLRQFDVRVPKKTINKFDEMYMTMPALTVA</sequence>
<evidence type="ECO:0000313" key="2">
    <source>
        <dbReference type="Proteomes" id="UP000722485"/>
    </source>
</evidence>
<organism evidence="1 2">
    <name type="scientific">Cylindrodendrum hubeiense</name>
    <dbReference type="NCBI Taxonomy" id="595255"/>
    <lineage>
        <taxon>Eukaryota</taxon>
        <taxon>Fungi</taxon>
        <taxon>Dikarya</taxon>
        <taxon>Ascomycota</taxon>
        <taxon>Pezizomycotina</taxon>
        <taxon>Sordariomycetes</taxon>
        <taxon>Hypocreomycetidae</taxon>
        <taxon>Hypocreales</taxon>
        <taxon>Nectriaceae</taxon>
        <taxon>Cylindrodendrum</taxon>
    </lineage>
</organism>